<reference evidence="11 12" key="1">
    <citation type="submission" date="2013-09" db="EMBL/GenBank/DDBJ databases">
        <authorList>
            <person name="Sundararajan A."/>
        </authorList>
    </citation>
    <scope>NUCLEOTIDE SEQUENCE [LARGE SCALE GENOMIC DNA]</scope>
    <source>
        <strain evidence="11">CIDMTR</strain>
    </source>
</reference>
<comment type="subcellular location">
    <subcellularLocation>
        <location evidence="8">Host nucleus inner membrane</location>
        <topology evidence="8">Single-pass membrane protein</topology>
    </subcellularLocation>
</comment>
<evidence type="ECO:0000256" key="6">
    <source>
        <dbReference type="ARBA" id="ARBA00022989"/>
    </source>
</evidence>
<evidence type="ECO:0000256" key="5">
    <source>
        <dbReference type="ARBA" id="ARBA00022921"/>
    </source>
</evidence>
<dbReference type="HAMAP" id="MF_04024">
    <property type="entry name" value="HSV_NEC2"/>
    <property type="match status" value="1"/>
</dbReference>
<keyword evidence="2" id="KW-1048">Host nucleus</keyword>
<keyword evidence="6 10" id="KW-1133">Transmembrane helix</keyword>
<evidence type="ECO:0000256" key="10">
    <source>
        <dbReference type="SAM" id="Phobius"/>
    </source>
</evidence>
<keyword evidence="3 10" id="KW-0812">Transmembrane</keyword>
<sequence>MLERAVYTDLIATTQRIMRLSPHEMRVTEYALVEKNPNYSVCDIVLRPETLYSIEYLLSSWESLTCQLPCFAFKNTGSVISLCCYVHMPDKFTSMRHVREYNLLRMNDVLIVDSHDIDMIKPTQNGILTKFVVRRSTFGSGAFSLELVAFGPENETEYFNLLRELHTKTFLPSTFCGRSHCSDGRVVDDGIPAIEGASRSGFCYVGNHDERDAVVRVGHVDAGYRETCHRRFGLIAGHESRGVRYDACGGIDKDAGAEPFSFANVCGDEYSDDEERYDRAFGGDERNGTGRLSPRGKDAGQRERRRRCGAVGTPFVFGVLERHAKVLIVGAIVVLCALVYAVKWFRDGVSLAADSV</sequence>
<proteinExistence type="inferred from homology"/>
<keyword evidence="4" id="KW-1043">Host membrane</keyword>
<reference evidence="11 12" key="2">
    <citation type="submission" date="2013-11" db="EMBL/GenBank/DDBJ databases">
        <title>Genome sequence of a novel, newly isolated strain of guinea pig cytomegalovirus: CIDMTR strain.</title>
        <authorList>
            <person name="Schleiss M.R."/>
            <person name="Hernandez-Alvarado N."/>
            <person name="Ramaraj T."/>
            <person name="Crow J.A."/>
        </authorList>
    </citation>
    <scope>NUCLEOTIDE SEQUENCE [LARGE SCALE GENOMIC DNA]</scope>
    <source>
        <strain evidence="11">CIDMTR</strain>
    </source>
</reference>
<dbReference type="InterPro" id="IPR007626">
    <property type="entry name" value="Herpesvirus_viron_egress-type"/>
</dbReference>
<evidence type="ECO:0000256" key="9">
    <source>
        <dbReference type="SAM" id="MobiDB-lite"/>
    </source>
</evidence>
<feature type="transmembrane region" description="Helical" evidence="10">
    <location>
        <begin position="326"/>
        <end position="345"/>
    </location>
</feature>
<protein>
    <submittedName>
        <fullName evidence="11">GP50</fullName>
    </submittedName>
</protein>
<keyword evidence="5" id="KW-0426">Late protein</keyword>
<dbReference type="Proteomes" id="UP000163196">
    <property type="component" value="Genome"/>
</dbReference>
<dbReference type="EMBL" id="HG531783">
    <property type="protein sequence ID" value="CDI95394.1"/>
    <property type="molecule type" value="Genomic_DNA"/>
</dbReference>
<keyword evidence="1" id="KW-0597">Phosphoprotein</keyword>
<dbReference type="GO" id="GO:0044201">
    <property type="term" value="C:host cell nuclear inner membrane"/>
    <property type="evidence" value="ECO:0007669"/>
    <property type="project" value="UniProtKB-SubCell"/>
</dbReference>
<accession>U6H6P9</accession>
<evidence type="ECO:0000256" key="2">
    <source>
        <dbReference type="ARBA" id="ARBA00022562"/>
    </source>
</evidence>
<evidence type="ECO:0000256" key="7">
    <source>
        <dbReference type="ARBA" id="ARBA00023136"/>
    </source>
</evidence>
<evidence type="ECO:0000256" key="1">
    <source>
        <dbReference type="ARBA" id="ARBA00022553"/>
    </source>
</evidence>
<evidence type="ECO:0000256" key="4">
    <source>
        <dbReference type="ARBA" id="ARBA00022870"/>
    </source>
</evidence>
<name>U6H6P9_9BETA</name>
<evidence type="ECO:0000313" key="12">
    <source>
        <dbReference type="Proteomes" id="UP000163196"/>
    </source>
</evidence>
<evidence type="ECO:0000256" key="3">
    <source>
        <dbReference type="ARBA" id="ARBA00022692"/>
    </source>
</evidence>
<evidence type="ECO:0000313" key="11">
    <source>
        <dbReference type="EMBL" id="CDI95394.1"/>
    </source>
</evidence>
<evidence type="ECO:0000256" key="8">
    <source>
        <dbReference type="ARBA" id="ARBA00043948"/>
    </source>
</evidence>
<dbReference type="Pfam" id="PF04541">
    <property type="entry name" value="Herpes_U34"/>
    <property type="match status" value="1"/>
</dbReference>
<feature type="region of interest" description="Disordered" evidence="9">
    <location>
        <begin position="280"/>
        <end position="305"/>
    </location>
</feature>
<organism evidence="11 12">
    <name type="scientific">Caviid herpesvirus 2 str. CIDMTR</name>
    <dbReference type="NCBI Taxonomy" id="1415526"/>
    <lineage>
        <taxon>Viruses</taxon>
        <taxon>Duplodnaviria</taxon>
        <taxon>Heunggongvirae</taxon>
        <taxon>Peploviricota</taxon>
        <taxon>Herviviricetes</taxon>
        <taxon>Herpesvirales</taxon>
        <taxon>Orthoherpesviridae</taxon>
        <taxon>Betaherpesvirinae</taxon>
        <taxon>Quwivirus</taxon>
        <taxon>Quwivirus caviidbeta2</taxon>
    </lineage>
</organism>
<keyword evidence="7 10" id="KW-0472">Membrane</keyword>